<evidence type="ECO:0000259" key="1">
    <source>
        <dbReference type="Pfam" id="PF05003"/>
    </source>
</evidence>
<accession>A0ABC8QR60</accession>
<dbReference type="Pfam" id="PF05003">
    <property type="entry name" value="DUF668"/>
    <property type="match status" value="1"/>
</dbReference>
<comment type="caution">
    <text evidence="3">The sequence shown here is derived from an EMBL/GenBank/DDBJ whole genome shotgun (WGS) entry which is preliminary data.</text>
</comment>
<dbReference type="Pfam" id="PF11961">
    <property type="entry name" value="DUF3475"/>
    <property type="match status" value="1"/>
</dbReference>
<dbReference type="EMBL" id="CAUOFW020000692">
    <property type="protein sequence ID" value="CAK9135186.1"/>
    <property type="molecule type" value="Genomic_DNA"/>
</dbReference>
<keyword evidence="4" id="KW-1185">Reference proteome</keyword>
<feature type="domain" description="DUF3475" evidence="2">
    <location>
        <begin position="41"/>
        <end position="97"/>
    </location>
</feature>
<sequence>MALETWLTKVKKTISQGFGSLRATAPQTKPAVMIKKSNVGVLAFEIVGFMSKLLHLWQSLSDRNMARLRNESISLEGVRKIVSIDEAFPLSLACAEMVENLRLIAKSVSRLSKNCSESNLRCFDQLFDEFANTGRDPYNWVLSWKEMEAKNKKIDRYVTITGTLRRAMEELTVLESGLRKTLQFKKHKVSIKEQKIIDLKQKILWQKQEIKYLKERSLWSRSFDMVTSLLVRSTFTSLSRIKLVFGISHGYPAYLPRSLSASAAVYPSENPNSIVCDFVSGPLIKSSKSLEKNGSLHEFFQLNSKILKPPSSTLGASALALHYANLIIVMEKMIRSPQLIGVDARDDLYSLLPNGIRSSLRTRLKGVGFLASDRVLAGDWREALQKILGWLLPLAHNMIKWQSERSFEQQNLLPKTNVLLFQTLYFANQEKTEAAITELLVGLNYIWRFEREMNAKALIGCTNFNGFLNLQNPS</sequence>
<evidence type="ECO:0008006" key="5">
    <source>
        <dbReference type="Google" id="ProtNLM"/>
    </source>
</evidence>
<dbReference type="PANTHER" id="PTHR31371">
    <property type="entry name" value="BNAC09G50660D PROTEIN"/>
    <property type="match status" value="1"/>
</dbReference>
<dbReference type="InterPro" id="IPR007700">
    <property type="entry name" value="DUF668"/>
</dbReference>
<evidence type="ECO:0000313" key="4">
    <source>
        <dbReference type="Proteomes" id="UP001642360"/>
    </source>
</evidence>
<dbReference type="PANTHER" id="PTHR31371:SF14">
    <property type="entry name" value="SIMILARITY TO UNKNOWN PROTEIN"/>
    <property type="match status" value="1"/>
</dbReference>
<protein>
    <recommendedName>
        <fullName evidence="5">DUF668 domain-containing protein</fullName>
    </recommendedName>
</protein>
<evidence type="ECO:0000313" key="3">
    <source>
        <dbReference type="EMBL" id="CAK9135186.1"/>
    </source>
</evidence>
<dbReference type="AlphaFoldDB" id="A0ABC8QR60"/>
<name>A0ABC8QR60_9AQUA</name>
<feature type="domain" description="DUF668" evidence="1">
    <location>
        <begin position="313"/>
        <end position="400"/>
    </location>
</feature>
<dbReference type="InterPro" id="IPR021864">
    <property type="entry name" value="DUF3475"/>
</dbReference>
<organism evidence="3 4">
    <name type="scientific">Ilex paraguariensis</name>
    <name type="common">yerba mate</name>
    <dbReference type="NCBI Taxonomy" id="185542"/>
    <lineage>
        <taxon>Eukaryota</taxon>
        <taxon>Viridiplantae</taxon>
        <taxon>Streptophyta</taxon>
        <taxon>Embryophyta</taxon>
        <taxon>Tracheophyta</taxon>
        <taxon>Spermatophyta</taxon>
        <taxon>Magnoliopsida</taxon>
        <taxon>eudicotyledons</taxon>
        <taxon>Gunneridae</taxon>
        <taxon>Pentapetalae</taxon>
        <taxon>asterids</taxon>
        <taxon>campanulids</taxon>
        <taxon>Aquifoliales</taxon>
        <taxon>Aquifoliaceae</taxon>
        <taxon>Ilex</taxon>
    </lineage>
</organism>
<evidence type="ECO:0000259" key="2">
    <source>
        <dbReference type="Pfam" id="PF11961"/>
    </source>
</evidence>
<proteinExistence type="predicted"/>
<gene>
    <name evidence="3" type="ORF">ILEXP_LOCUS2117</name>
</gene>
<dbReference type="Proteomes" id="UP001642360">
    <property type="component" value="Unassembled WGS sequence"/>
</dbReference>
<reference evidence="3 4" key="1">
    <citation type="submission" date="2024-02" db="EMBL/GenBank/DDBJ databases">
        <authorList>
            <person name="Vignale AGUSTIN F."/>
            <person name="Sosa J E."/>
            <person name="Modenutti C."/>
        </authorList>
    </citation>
    <scope>NUCLEOTIDE SEQUENCE [LARGE SCALE GENOMIC DNA]</scope>
</reference>